<evidence type="ECO:0000259" key="9">
    <source>
        <dbReference type="PROSITE" id="PS50850"/>
    </source>
</evidence>
<evidence type="ECO:0000256" key="5">
    <source>
        <dbReference type="ARBA" id="ARBA00022692"/>
    </source>
</evidence>
<evidence type="ECO:0000256" key="4">
    <source>
        <dbReference type="ARBA" id="ARBA00022519"/>
    </source>
</evidence>
<organism evidence="10 11">
    <name type="scientific">Enterocloster lavalensis</name>
    <dbReference type="NCBI Taxonomy" id="460384"/>
    <lineage>
        <taxon>Bacteria</taxon>
        <taxon>Bacillati</taxon>
        <taxon>Bacillota</taxon>
        <taxon>Clostridia</taxon>
        <taxon>Lachnospirales</taxon>
        <taxon>Lachnospiraceae</taxon>
        <taxon>Enterocloster</taxon>
    </lineage>
</organism>
<accession>A0A1I0B694</accession>
<dbReference type="InterPro" id="IPR024989">
    <property type="entry name" value="MFS_assoc_dom"/>
</dbReference>
<evidence type="ECO:0000313" key="11">
    <source>
        <dbReference type="Proteomes" id="UP000198508"/>
    </source>
</evidence>
<evidence type="ECO:0000256" key="7">
    <source>
        <dbReference type="ARBA" id="ARBA00023136"/>
    </source>
</evidence>
<protein>
    <submittedName>
        <fullName evidence="10">Major Facilitator Superfamily protein</fullName>
    </submittedName>
</protein>
<keyword evidence="2" id="KW-0813">Transport</keyword>
<feature type="transmembrane region" description="Helical" evidence="8">
    <location>
        <begin position="297"/>
        <end position="314"/>
    </location>
</feature>
<dbReference type="PANTHER" id="PTHR23522:SF10">
    <property type="entry name" value="3-PHENYLPROPIONIC ACID TRANSPORTER-RELATED"/>
    <property type="match status" value="1"/>
</dbReference>
<dbReference type="GO" id="GO:0022857">
    <property type="term" value="F:transmembrane transporter activity"/>
    <property type="evidence" value="ECO:0007669"/>
    <property type="project" value="InterPro"/>
</dbReference>
<feature type="transmembrane region" description="Helical" evidence="8">
    <location>
        <begin position="326"/>
        <end position="345"/>
    </location>
</feature>
<feature type="transmembrane region" description="Helical" evidence="8">
    <location>
        <begin position="12"/>
        <end position="34"/>
    </location>
</feature>
<feature type="transmembrane region" description="Helical" evidence="8">
    <location>
        <begin position="163"/>
        <end position="184"/>
    </location>
</feature>
<feature type="transmembrane region" description="Helical" evidence="8">
    <location>
        <begin position="258"/>
        <end position="277"/>
    </location>
</feature>
<dbReference type="SUPFAM" id="SSF103473">
    <property type="entry name" value="MFS general substrate transporter"/>
    <property type="match status" value="1"/>
</dbReference>
<evidence type="ECO:0000256" key="6">
    <source>
        <dbReference type="ARBA" id="ARBA00022989"/>
    </source>
</evidence>
<dbReference type="GeneID" id="93280063"/>
<dbReference type="RefSeq" id="WP_092360603.1">
    <property type="nucleotide sequence ID" value="NZ_DAINWJ010000017.1"/>
</dbReference>
<dbReference type="GO" id="GO:0005886">
    <property type="term" value="C:plasma membrane"/>
    <property type="evidence" value="ECO:0007669"/>
    <property type="project" value="UniProtKB-SubCell"/>
</dbReference>
<feature type="transmembrane region" description="Helical" evidence="8">
    <location>
        <begin position="136"/>
        <end position="157"/>
    </location>
</feature>
<name>A0A1I0B694_9FIRM</name>
<dbReference type="STRING" id="460384.SAMN05216313_101368"/>
<dbReference type="Pfam" id="PF12832">
    <property type="entry name" value="MFS_1_like"/>
    <property type="match status" value="1"/>
</dbReference>
<keyword evidence="3" id="KW-1003">Cell membrane</keyword>
<feature type="transmembrane region" description="Helical" evidence="8">
    <location>
        <begin position="77"/>
        <end position="97"/>
    </location>
</feature>
<comment type="subcellular location">
    <subcellularLocation>
        <location evidence="1">Cell inner membrane</location>
        <topology evidence="1">Multi-pass membrane protein</topology>
    </subcellularLocation>
</comment>
<dbReference type="InterPro" id="IPR020846">
    <property type="entry name" value="MFS_dom"/>
</dbReference>
<dbReference type="PANTHER" id="PTHR23522">
    <property type="entry name" value="BLL5896 PROTEIN"/>
    <property type="match status" value="1"/>
</dbReference>
<evidence type="ECO:0000313" key="10">
    <source>
        <dbReference type="EMBL" id="SET02305.1"/>
    </source>
</evidence>
<evidence type="ECO:0000256" key="8">
    <source>
        <dbReference type="SAM" id="Phobius"/>
    </source>
</evidence>
<dbReference type="Proteomes" id="UP000198508">
    <property type="component" value="Unassembled WGS sequence"/>
</dbReference>
<evidence type="ECO:0000256" key="1">
    <source>
        <dbReference type="ARBA" id="ARBA00004429"/>
    </source>
</evidence>
<proteinExistence type="predicted"/>
<feature type="transmembrane region" description="Helical" evidence="8">
    <location>
        <begin position="351"/>
        <end position="372"/>
    </location>
</feature>
<gene>
    <name evidence="10" type="ORF">SAMN05216313_101368</name>
</gene>
<keyword evidence="7 8" id="KW-0472">Membrane</keyword>
<dbReference type="AlphaFoldDB" id="A0A1I0B694"/>
<keyword evidence="11" id="KW-1185">Reference proteome</keyword>
<feature type="transmembrane region" description="Helical" evidence="8">
    <location>
        <begin position="40"/>
        <end position="65"/>
    </location>
</feature>
<feature type="transmembrane region" description="Helical" evidence="8">
    <location>
        <begin position="384"/>
        <end position="407"/>
    </location>
</feature>
<evidence type="ECO:0000256" key="2">
    <source>
        <dbReference type="ARBA" id="ARBA00022448"/>
    </source>
</evidence>
<keyword evidence="4" id="KW-0997">Cell inner membrane</keyword>
<keyword evidence="6 8" id="KW-1133">Transmembrane helix</keyword>
<dbReference type="InterPro" id="IPR036259">
    <property type="entry name" value="MFS_trans_sf"/>
</dbReference>
<reference evidence="11" key="1">
    <citation type="submission" date="2016-10" db="EMBL/GenBank/DDBJ databases">
        <authorList>
            <person name="Varghese N."/>
            <person name="Submissions S."/>
        </authorList>
    </citation>
    <scope>NUCLEOTIDE SEQUENCE [LARGE SCALE GENOMIC DNA]</scope>
    <source>
        <strain evidence="11">NLAE-zl-G277</strain>
    </source>
</reference>
<dbReference type="EMBL" id="FOIM01000001">
    <property type="protein sequence ID" value="SET02305.1"/>
    <property type="molecule type" value="Genomic_DNA"/>
</dbReference>
<dbReference type="PROSITE" id="PS50850">
    <property type="entry name" value="MFS"/>
    <property type="match status" value="1"/>
</dbReference>
<dbReference type="Gene3D" id="1.20.1250.20">
    <property type="entry name" value="MFS general substrate transporter like domains"/>
    <property type="match status" value="2"/>
</dbReference>
<feature type="domain" description="Major facilitator superfamily (MFS) profile" evidence="9">
    <location>
        <begin position="259"/>
        <end position="440"/>
    </location>
</feature>
<evidence type="ECO:0000256" key="3">
    <source>
        <dbReference type="ARBA" id="ARBA00022475"/>
    </source>
</evidence>
<sequence>MKAGEGLTGRYCLLQGSYYGVNCAVIGYASVFLLERGMSPAGIGALIAAGNVLSAVLQPMAAGIADRSGRVTLKQMIRLAAAAGAILSLLVGVFGSLKLIAPLYMALAMIANLEMPLVNAVSVYFSNRGYRINFGLARGIGSLTYAAFSYGLGLLAGMFGAGLIPWASMALYAAVFACCGLFSMKPGTTKVEEQTGGDGNAAAVQDGGAGLTAAPHDGAAGPMAAPGDRPAAPADATAPCAPCAAHPRRREPNFFSRYRTFTLTLAGVVMLFAFHNITCTYMIRMMERFGGGSEEMGLALAVAAVCELPTMLLFSRLARSFRVSTLLAASAAGFVVKSLLLLAAWDVNMILAAQVFQAFSFALFIPASVAFTDQVMRAGDKIKGQAYMTAASTLGSVAGNLSGGIVLDASGVSAMLVLACAFALGGLLTVGAAAAGERRK</sequence>
<feature type="transmembrane region" description="Helical" evidence="8">
    <location>
        <begin position="413"/>
        <end position="435"/>
    </location>
</feature>
<keyword evidence="5 8" id="KW-0812">Transmembrane</keyword>
<feature type="transmembrane region" description="Helical" evidence="8">
    <location>
        <begin position="103"/>
        <end position="124"/>
    </location>
</feature>